<dbReference type="InterPro" id="IPR001680">
    <property type="entry name" value="WD40_rpt"/>
</dbReference>
<dbReference type="GO" id="GO:0000425">
    <property type="term" value="P:pexophagy"/>
    <property type="evidence" value="ECO:0000318"/>
    <property type="project" value="GO_Central"/>
</dbReference>
<dbReference type="VEuPathDB" id="TrichDB:TVAGG3_0411240"/>
<dbReference type="Proteomes" id="UP000001542">
    <property type="component" value="Unassembled WGS sequence"/>
</dbReference>
<dbReference type="KEGG" id="tva:4762701"/>
<proteinExistence type="inferred from homology"/>
<dbReference type="OrthoDB" id="1667587at2759"/>
<dbReference type="GO" id="GO:0030674">
    <property type="term" value="F:protein-macromolecule adaptor activity"/>
    <property type="evidence" value="ECO:0000318"/>
    <property type="project" value="GO_Central"/>
</dbReference>
<dbReference type="GO" id="GO:0032266">
    <property type="term" value="F:phosphatidylinositol-3-phosphate binding"/>
    <property type="evidence" value="ECO:0000318"/>
    <property type="project" value="GO_Central"/>
</dbReference>
<dbReference type="PANTHER" id="PTHR11227">
    <property type="entry name" value="WD-REPEAT PROTEIN INTERACTING WITH PHOSPHOINOSIDES WIPI -RELATED"/>
    <property type="match status" value="1"/>
</dbReference>
<keyword evidence="2" id="KW-0677">Repeat</keyword>
<dbReference type="STRING" id="5722.A2ER83"/>
<protein>
    <submittedName>
        <fullName evidence="4">Uncharacterized protein</fullName>
    </submittedName>
</protein>
<dbReference type="eggNOG" id="KOG2110">
    <property type="taxonomic scope" value="Eukaryota"/>
</dbReference>
<dbReference type="SMART" id="SM00320">
    <property type="entry name" value="WD40"/>
    <property type="match status" value="2"/>
</dbReference>
<evidence type="ECO:0000313" key="4">
    <source>
        <dbReference type="EMBL" id="EAY04836.1"/>
    </source>
</evidence>
<reference evidence="4" key="1">
    <citation type="submission" date="2006-10" db="EMBL/GenBank/DDBJ databases">
        <authorList>
            <person name="Amadeo P."/>
            <person name="Zhao Q."/>
            <person name="Wortman J."/>
            <person name="Fraser-Liggett C."/>
            <person name="Carlton J."/>
        </authorList>
    </citation>
    <scope>NUCLEOTIDE SEQUENCE</scope>
    <source>
        <strain evidence="4">G3</strain>
    </source>
</reference>
<accession>A2ER83</accession>
<dbReference type="InterPro" id="IPR015943">
    <property type="entry name" value="WD40/YVTN_repeat-like_dom_sf"/>
</dbReference>
<dbReference type="GO" id="GO:0044804">
    <property type="term" value="P:nucleophagy"/>
    <property type="evidence" value="ECO:0000318"/>
    <property type="project" value="GO_Central"/>
</dbReference>
<dbReference type="GO" id="GO:0000422">
    <property type="term" value="P:autophagy of mitochondrion"/>
    <property type="evidence" value="ECO:0000318"/>
    <property type="project" value="GO_Central"/>
</dbReference>
<dbReference type="GO" id="GO:0005829">
    <property type="term" value="C:cytosol"/>
    <property type="evidence" value="ECO:0000318"/>
    <property type="project" value="GO_Central"/>
</dbReference>
<dbReference type="InterPro" id="IPR048720">
    <property type="entry name" value="PROPPIN"/>
</dbReference>
<dbReference type="FunCoup" id="A2ER83">
    <property type="interactions" value="4"/>
</dbReference>
<dbReference type="SMR" id="A2ER83"/>
<dbReference type="GO" id="GO:0080025">
    <property type="term" value="F:phosphatidylinositol-3,5-bisphosphate binding"/>
    <property type="evidence" value="ECO:0000318"/>
    <property type="project" value="GO_Central"/>
</dbReference>
<dbReference type="RefSeq" id="XP_001317059.1">
    <property type="nucleotide sequence ID" value="XM_001317024.1"/>
</dbReference>
<evidence type="ECO:0000256" key="1">
    <source>
        <dbReference type="ARBA" id="ARBA00022574"/>
    </source>
</evidence>
<evidence type="ECO:0000256" key="2">
    <source>
        <dbReference type="ARBA" id="ARBA00022737"/>
    </source>
</evidence>
<comment type="similarity">
    <text evidence="3">Belongs to the WD repeat PROPPIN family.</text>
</comment>
<keyword evidence="5" id="KW-1185">Reference proteome</keyword>
<reference evidence="4" key="2">
    <citation type="journal article" date="2007" name="Science">
        <title>Draft genome sequence of the sexually transmitted pathogen Trichomonas vaginalis.</title>
        <authorList>
            <person name="Carlton J.M."/>
            <person name="Hirt R.P."/>
            <person name="Silva J.C."/>
            <person name="Delcher A.L."/>
            <person name="Schatz M."/>
            <person name="Zhao Q."/>
            <person name="Wortman J.R."/>
            <person name="Bidwell S.L."/>
            <person name="Alsmark U.C.M."/>
            <person name="Besteiro S."/>
            <person name="Sicheritz-Ponten T."/>
            <person name="Noel C.J."/>
            <person name="Dacks J.B."/>
            <person name="Foster P.G."/>
            <person name="Simillion C."/>
            <person name="Van de Peer Y."/>
            <person name="Miranda-Saavedra D."/>
            <person name="Barton G.J."/>
            <person name="Westrop G.D."/>
            <person name="Mueller S."/>
            <person name="Dessi D."/>
            <person name="Fiori P.L."/>
            <person name="Ren Q."/>
            <person name="Paulsen I."/>
            <person name="Zhang H."/>
            <person name="Bastida-Corcuera F.D."/>
            <person name="Simoes-Barbosa A."/>
            <person name="Brown M.T."/>
            <person name="Hayes R.D."/>
            <person name="Mukherjee M."/>
            <person name="Okumura C.Y."/>
            <person name="Schneider R."/>
            <person name="Smith A.J."/>
            <person name="Vanacova S."/>
            <person name="Villalvazo M."/>
            <person name="Haas B.J."/>
            <person name="Pertea M."/>
            <person name="Feldblyum T.V."/>
            <person name="Utterback T.R."/>
            <person name="Shu C.L."/>
            <person name="Osoegawa K."/>
            <person name="de Jong P.J."/>
            <person name="Hrdy I."/>
            <person name="Horvathova L."/>
            <person name="Zubacova Z."/>
            <person name="Dolezal P."/>
            <person name="Malik S.B."/>
            <person name="Logsdon J.M. Jr."/>
            <person name="Henze K."/>
            <person name="Gupta A."/>
            <person name="Wang C.C."/>
            <person name="Dunne R.L."/>
            <person name="Upcroft J.A."/>
            <person name="Upcroft P."/>
            <person name="White O."/>
            <person name="Salzberg S.L."/>
            <person name="Tang P."/>
            <person name="Chiu C.-H."/>
            <person name="Lee Y.-S."/>
            <person name="Embley T.M."/>
            <person name="Coombs G.H."/>
            <person name="Mottram J.C."/>
            <person name="Tachezy J."/>
            <person name="Fraser-Liggett C.M."/>
            <person name="Johnson P.J."/>
        </authorList>
    </citation>
    <scope>NUCLEOTIDE SEQUENCE [LARGE SCALE GENOMIC DNA]</scope>
    <source>
        <strain evidence="4">G3</strain>
    </source>
</reference>
<dbReference type="Pfam" id="PF21032">
    <property type="entry name" value="PROPPIN"/>
    <property type="match status" value="1"/>
</dbReference>
<sequence>MSSPSPNISSVNFDTPNIIVVCTDRHVILNKIPEFTLLAHCTGMKFLHAVTFNDLIVAVGDGDIPPYTAFFLQIFQKDTGVFIRKLEFPDRILDLKVNSSHLFVSLESMIHVYEITTFHSIATIDRKSASGLFTVNENIIAYPDDRKPGSVLIADIPGFSVVNTIQCHSGAIHNLYLSKTSNTLATASTKGTLIRLFDSKTGEKVGQYRRGYTQGDIIAMSLTPDYLCACSHQTLHVFGKDGRYVNQSLSDPPLACLISGNRITVALKNGTSYDYMINPTNFKIENVSQYRLVPPIALSAKHNRRITL</sequence>
<dbReference type="GO" id="GO:0061723">
    <property type="term" value="P:glycophagy"/>
    <property type="evidence" value="ECO:0000318"/>
    <property type="project" value="GO_Central"/>
</dbReference>
<dbReference type="EMBL" id="DS113464">
    <property type="protein sequence ID" value="EAY04836.1"/>
    <property type="molecule type" value="Genomic_DNA"/>
</dbReference>
<dbReference type="GO" id="GO:0034497">
    <property type="term" value="P:protein localization to phagophore assembly site"/>
    <property type="evidence" value="ECO:0000318"/>
    <property type="project" value="GO_Central"/>
</dbReference>
<dbReference type="InterPro" id="IPR036322">
    <property type="entry name" value="WD40_repeat_dom_sf"/>
</dbReference>
<evidence type="ECO:0000256" key="3">
    <source>
        <dbReference type="ARBA" id="ARBA00025740"/>
    </source>
</evidence>
<gene>
    <name evidence="4" type="ORF">TVAG_226490</name>
</gene>
<dbReference type="AlphaFoldDB" id="A2ER83"/>
<dbReference type="Gene3D" id="2.130.10.10">
    <property type="entry name" value="YVTN repeat-like/Quinoprotein amine dehydrogenase"/>
    <property type="match status" value="1"/>
</dbReference>
<dbReference type="InParanoid" id="A2ER83"/>
<name>A2ER83_TRIV3</name>
<organism evidence="4 5">
    <name type="scientific">Trichomonas vaginalis (strain ATCC PRA-98 / G3)</name>
    <dbReference type="NCBI Taxonomy" id="412133"/>
    <lineage>
        <taxon>Eukaryota</taxon>
        <taxon>Metamonada</taxon>
        <taxon>Parabasalia</taxon>
        <taxon>Trichomonadida</taxon>
        <taxon>Trichomonadidae</taxon>
        <taxon>Trichomonas</taxon>
    </lineage>
</organism>
<dbReference type="VEuPathDB" id="TrichDB:TVAG_226490"/>
<keyword evidence="1" id="KW-0853">WD repeat</keyword>
<evidence type="ECO:0000313" key="5">
    <source>
        <dbReference type="Proteomes" id="UP000001542"/>
    </source>
</evidence>
<dbReference type="GO" id="GO:0034045">
    <property type="term" value="C:phagophore assembly site membrane"/>
    <property type="evidence" value="ECO:0000318"/>
    <property type="project" value="GO_Central"/>
</dbReference>
<dbReference type="SUPFAM" id="SSF50978">
    <property type="entry name" value="WD40 repeat-like"/>
    <property type="match status" value="1"/>
</dbReference>